<dbReference type="PANTHER" id="PTHR43792">
    <property type="entry name" value="GNAT FAMILY, PUTATIVE (AFU_ORTHOLOGUE AFUA_3G00765)-RELATED-RELATED"/>
    <property type="match status" value="1"/>
</dbReference>
<evidence type="ECO:0000313" key="2">
    <source>
        <dbReference type="EMBL" id="QCT21468.1"/>
    </source>
</evidence>
<keyword evidence="2" id="KW-0808">Transferase</keyword>
<dbReference type="OrthoDB" id="7852312at2"/>
<protein>
    <submittedName>
        <fullName evidence="2">GNAT family N-acetyltransferase</fullName>
    </submittedName>
</protein>
<dbReference type="Pfam" id="PF13302">
    <property type="entry name" value="Acetyltransf_3"/>
    <property type="match status" value="1"/>
</dbReference>
<gene>
    <name evidence="2" type="ORF">FEM41_18330</name>
</gene>
<dbReference type="InterPro" id="IPR051531">
    <property type="entry name" value="N-acetyltransferase"/>
</dbReference>
<dbReference type="EMBL" id="CP040428">
    <property type="protein sequence ID" value="QCT21468.1"/>
    <property type="molecule type" value="Genomic_DNA"/>
</dbReference>
<evidence type="ECO:0000259" key="1">
    <source>
        <dbReference type="PROSITE" id="PS51186"/>
    </source>
</evidence>
<keyword evidence="3" id="KW-1185">Reference proteome</keyword>
<dbReference type="GO" id="GO:0016747">
    <property type="term" value="F:acyltransferase activity, transferring groups other than amino-acyl groups"/>
    <property type="evidence" value="ECO:0007669"/>
    <property type="project" value="InterPro"/>
</dbReference>
<dbReference type="AlphaFoldDB" id="A0A4P8YNG7"/>
<proteinExistence type="predicted"/>
<organism evidence="2 3">
    <name type="scientific">Jejubacter calystegiae</name>
    <dbReference type="NCBI Taxonomy" id="2579935"/>
    <lineage>
        <taxon>Bacteria</taxon>
        <taxon>Pseudomonadati</taxon>
        <taxon>Pseudomonadota</taxon>
        <taxon>Gammaproteobacteria</taxon>
        <taxon>Enterobacterales</taxon>
        <taxon>Enterobacteriaceae</taxon>
        <taxon>Jejubacter</taxon>
    </lineage>
</organism>
<sequence>MNISTPRFILKPISENDWIFFLALRQDETLMRYMSDVAQRAEIQALFERRLKAWKEETFTPKTWIIHDRLNHAQALGEIGIARQAMARQHGEVGYTICTAAQGKGVASETLAAVCRDAFDKGDYQCLDARVLGDNQGSIRVLEKCGFRLQQTVKNGYSLHGQYHDDLLYRLEKARSLVG</sequence>
<dbReference type="KEGG" id="izh:FEM41_18330"/>
<accession>A0A4P8YNG7</accession>
<reference evidence="2 3" key="1">
    <citation type="submission" date="2019-05" db="EMBL/GenBank/DDBJ databases">
        <title>Complete genome sequence of Izhakiella calystegiae KSNA2, an endophyte isolated from beach morning glory (Calystegia soldanella).</title>
        <authorList>
            <person name="Jiang L."/>
            <person name="Jeong J.C."/>
            <person name="Kim C.Y."/>
            <person name="Kim D.H."/>
            <person name="Kim S.W."/>
            <person name="Lee j."/>
        </authorList>
    </citation>
    <scope>NUCLEOTIDE SEQUENCE [LARGE SCALE GENOMIC DNA]</scope>
    <source>
        <strain evidence="2 3">KSNA2</strain>
    </source>
</reference>
<dbReference type="InterPro" id="IPR016181">
    <property type="entry name" value="Acyl_CoA_acyltransferase"/>
</dbReference>
<dbReference type="RefSeq" id="WP_138097624.1">
    <property type="nucleotide sequence ID" value="NZ_CP040428.1"/>
</dbReference>
<dbReference type="PANTHER" id="PTHR43792:SF1">
    <property type="entry name" value="N-ACETYLTRANSFERASE DOMAIN-CONTAINING PROTEIN"/>
    <property type="match status" value="1"/>
</dbReference>
<name>A0A4P8YNG7_9ENTR</name>
<dbReference type="Gene3D" id="3.40.630.30">
    <property type="match status" value="1"/>
</dbReference>
<dbReference type="InterPro" id="IPR000182">
    <property type="entry name" value="GNAT_dom"/>
</dbReference>
<feature type="domain" description="N-acetyltransferase" evidence="1">
    <location>
        <begin position="8"/>
        <end position="174"/>
    </location>
</feature>
<dbReference type="PROSITE" id="PS51186">
    <property type="entry name" value="GNAT"/>
    <property type="match status" value="1"/>
</dbReference>
<dbReference type="Proteomes" id="UP000302163">
    <property type="component" value="Chromosome"/>
</dbReference>
<dbReference type="SUPFAM" id="SSF55729">
    <property type="entry name" value="Acyl-CoA N-acyltransferases (Nat)"/>
    <property type="match status" value="1"/>
</dbReference>
<evidence type="ECO:0000313" key="3">
    <source>
        <dbReference type="Proteomes" id="UP000302163"/>
    </source>
</evidence>